<dbReference type="InterPro" id="IPR013083">
    <property type="entry name" value="Znf_RING/FYVE/PHD"/>
</dbReference>
<dbReference type="STRING" id="5486.A0A367XTB0"/>
<reference evidence="10 11" key="1">
    <citation type="submission" date="2018-06" db="EMBL/GenBank/DDBJ databases">
        <title>Whole genome sequencing of Candida tropicalis (genome annotated by CSBL at Korea University).</title>
        <authorList>
            <person name="Ahn J."/>
        </authorList>
    </citation>
    <scope>NUCLEOTIDE SEQUENCE [LARGE SCALE GENOMIC DNA]</scope>
    <source>
        <strain evidence="10 11">ATCC 20962</strain>
    </source>
</reference>
<dbReference type="Pfam" id="PF00628">
    <property type="entry name" value="PHD"/>
    <property type="match status" value="1"/>
</dbReference>
<dbReference type="InterPro" id="IPR019787">
    <property type="entry name" value="Znf_PHD-finger"/>
</dbReference>
<dbReference type="GO" id="GO:0008270">
    <property type="term" value="F:zinc ion binding"/>
    <property type="evidence" value="ECO:0007669"/>
    <property type="project" value="UniProtKB-KW"/>
</dbReference>
<gene>
    <name evidence="10" type="primary">spp1_0</name>
    <name evidence="10" type="ORF">Cantr_05306</name>
</gene>
<dbReference type="EMBL" id="QLNQ01000029">
    <property type="protein sequence ID" value="RCK56480.1"/>
    <property type="molecule type" value="Genomic_DNA"/>
</dbReference>
<feature type="domain" description="PHD-type" evidence="9">
    <location>
        <begin position="84"/>
        <end position="134"/>
    </location>
</feature>
<dbReference type="SMART" id="SM00249">
    <property type="entry name" value="PHD"/>
    <property type="match status" value="1"/>
</dbReference>
<dbReference type="Gene3D" id="3.30.40.10">
    <property type="entry name" value="Zinc/RING finger domain, C3HC4 (zinc finger)"/>
    <property type="match status" value="1"/>
</dbReference>
<evidence type="ECO:0000256" key="8">
    <source>
        <dbReference type="SAM" id="MobiDB-lite"/>
    </source>
</evidence>
<feature type="compositionally biased region" description="Acidic residues" evidence="8">
    <location>
        <begin position="348"/>
        <end position="362"/>
    </location>
</feature>
<dbReference type="GO" id="GO:0045893">
    <property type="term" value="P:positive regulation of DNA-templated transcription"/>
    <property type="evidence" value="ECO:0007669"/>
    <property type="project" value="TreeGrafter"/>
</dbReference>
<dbReference type="InterPro" id="IPR011011">
    <property type="entry name" value="Znf_FYVE_PHD"/>
</dbReference>
<evidence type="ECO:0000256" key="2">
    <source>
        <dbReference type="ARBA" id="ARBA00022723"/>
    </source>
</evidence>
<dbReference type="OrthoDB" id="436852at2759"/>
<evidence type="ECO:0000256" key="4">
    <source>
        <dbReference type="ARBA" id="ARBA00022833"/>
    </source>
</evidence>
<dbReference type="InterPro" id="IPR019786">
    <property type="entry name" value="Zinc_finger_PHD-type_CS"/>
</dbReference>
<evidence type="ECO:0000256" key="1">
    <source>
        <dbReference type="ARBA" id="ARBA00004123"/>
    </source>
</evidence>
<dbReference type="GO" id="GO:0048188">
    <property type="term" value="C:Set1C/COMPASS complex"/>
    <property type="evidence" value="ECO:0007669"/>
    <property type="project" value="InterPro"/>
</dbReference>
<dbReference type="InterPro" id="IPR037869">
    <property type="entry name" value="Spp1/CFP1"/>
</dbReference>
<keyword evidence="7" id="KW-0175">Coiled coil</keyword>
<dbReference type="Proteomes" id="UP000253472">
    <property type="component" value="Unassembled WGS sequence"/>
</dbReference>
<evidence type="ECO:0000313" key="10">
    <source>
        <dbReference type="EMBL" id="RCK56480.1"/>
    </source>
</evidence>
<evidence type="ECO:0000256" key="6">
    <source>
        <dbReference type="PROSITE-ProRule" id="PRU00146"/>
    </source>
</evidence>
<evidence type="ECO:0000313" key="11">
    <source>
        <dbReference type="Proteomes" id="UP000253472"/>
    </source>
</evidence>
<dbReference type="PANTHER" id="PTHR46174:SF1">
    <property type="entry name" value="CXXC-TYPE ZINC FINGER PROTEIN 1"/>
    <property type="match status" value="1"/>
</dbReference>
<proteinExistence type="predicted"/>
<feature type="compositionally biased region" description="Basic and acidic residues" evidence="8">
    <location>
        <begin position="9"/>
        <end position="18"/>
    </location>
</feature>
<dbReference type="PROSITE" id="PS01359">
    <property type="entry name" value="ZF_PHD_1"/>
    <property type="match status" value="1"/>
</dbReference>
<dbReference type="PANTHER" id="PTHR46174">
    <property type="entry name" value="CXXC-TYPE ZINC FINGER PROTEIN 1"/>
    <property type="match status" value="1"/>
</dbReference>
<keyword evidence="5" id="KW-0539">Nucleus</keyword>
<feature type="coiled-coil region" evidence="7">
    <location>
        <begin position="242"/>
        <end position="286"/>
    </location>
</feature>
<dbReference type="AlphaFoldDB" id="A0A367XTB0"/>
<accession>A0A367XTB0</accession>
<keyword evidence="3 6" id="KW-0863">Zinc-finger</keyword>
<comment type="subcellular location">
    <subcellularLocation>
        <location evidence="1">Nucleus</location>
    </subcellularLocation>
</comment>
<keyword evidence="4" id="KW-0862">Zinc</keyword>
<evidence type="ECO:0000256" key="3">
    <source>
        <dbReference type="ARBA" id="ARBA00022771"/>
    </source>
</evidence>
<keyword evidence="11" id="KW-1185">Reference proteome</keyword>
<organism evidence="10 11">
    <name type="scientific">Candida viswanathii</name>
    <dbReference type="NCBI Taxonomy" id="5486"/>
    <lineage>
        <taxon>Eukaryota</taxon>
        <taxon>Fungi</taxon>
        <taxon>Dikarya</taxon>
        <taxon>Ascomycota</taxon>
        <taxon>Saccharomycotina</taxon>
        <taxon>Pichiomycetes</taxon>
        <taxon>Debaryomycetaceae</taxon>
        <taxon>Candida/Lodderomyces clade</taxon>
        <taxon>Candida</taxon>
    </lineage>
</organism>
<feature type="region of interest" description="Disordered" evidence="8">
    <location>
        <begin position="343"/>
        <end position="362"/>
    </location>
</feature>
<sequence length="424" mass="49056">MALDEEDWDQSHDLKNESPEYTEGPTKKRKTTTPVANSKRSKHEQHQRSASPTTTTSAEETHEDIAKQYKKFASAPKYDLNSEELFCVCRKPDLGEMMVACDGCEEWFHFECMKVNPKFSELIAKYYCKFCEWKGLGTSQWKRKCRVEGCFKPIAAGSKYCSREHGLQFMKKMLVDSTTREDSPSTQELSAGAIKGIVNYVAGDYKKLQDLGAKFPELKAVVEYKQHPNSLQDFPEDVRIDLQNAQEKSEKVQHEIKQQEEGLDTMSTMKENIKQLNEKLTSLIFQDLNQDTSQPAKKKKKRSSKSKKKIDLCLCDKSDAFIVKQIIDSESLFDKLAKIVKRRHSDEEQGSDDEEEEEGEEDSDWFMEDLCIKDKKKCARHNGWWNLYHDEAVKNLDQLKVQTQAISDQKEKILRNYSVKVYES</sequence>
<feature type="region of interest" description="Disordered" evidence="8">
    <location>
        <begin position="1"/>
        <end position="62"/>
    </location>
</feature>
<feature type="compositionally biased region" description="Low complexity" evidence="8">
    <location>
        <begin position="49"/>
        <end position="58"/>
    </location>
</feature>
<protein>
    <submittedName>
        <fullName evidence="10">Set1 complex component spp1</fullName>
    </submittedName>
</protein>
<evidence type="ECO:0000256" key="7">
    <source>
        <dbReference type="SAM" id="Coils"/>
    </source>
</evidence>
<dbReference type="InterPro" id="IPR001965">
    <property type="entry name" value="Znf_PHD"/>
</dbReference>
<comment type="caution">
    <text evidence="10">The sequence shown here is derived from an EMBL/GenBank/DDBJ whole genome shotgun (WGS) entry which is preliminary data.</text>
</comment>
<keyword evidence="2" id="KW-0479">Metal-binding</keyword>
<dbReference type="PROSITE" id="PS50016">
    <property type="entry name" value="ZF_PHD_2"/>
    <property type="match status" value="1"/>
</dbReference>
<evidence type="ECO:0000259" key="9">
    <source>
        <dbReference type="PROSITE" id="PS50016"/>
    </source>
</evidence>
<evidence type="ECO:0000256" key="5">
    <source>
        <dbReference type="ARBA" id="ARBA00023242"/>
    </source>
</evidence>
<dbReference type="SUPFAM" id="SSF57903">
    <property type="entry name" value="FYVE/PHD zinc finger"/>
    <property type="match status" value="1"/>
</dbReference>
<name>A0A367XTB0_9ASCO</name>